<evidence type="ECO:0000256" key="3">
    <source>
        <dbReference type="ARBA" id="ARBA00023015"/>
    </source>
</evidence>
<evidence type="ECO:0000259" key="6">
    <source>
        <dbReference type="PROSITE" id="PS50048"/>
    </source>
</evidence>
<reference evidence="7" key="1">
    <citation type="submission" date="2020-05" db="EMBL/GenBank/DDBJ databases">
        <title>Mycena genomes resolve the evolution of fungal bioluminescence.</title>
        <authorList>
            <person name="Tsai I.J."/>
        </authorList>
    </citation>
    <scope>NUCLEOTIDE SEQUENCE</scope>
    <source>
        <strain evidence="7">171206Taipei</strain>
    </source>
</reference>
<feature type="domain" description="Zn(2)-C6 fungal-type" evidence="6">
    <location>
        <begin position="11"/>
        <end position="42"/>
    </location>
</feature>
<dbReference type="Proteomes" id="UP000636479">
    <property type="component" value="Unassembled WGS sequence"/>
</dbReference>
<dbReference type="PROSITE" id="PS50048">
    <property type="entry name" value="ZN2_CY6_FUNGAL_2"/>
    <property type="match status" value="2"/>
</dbReference>
<dbReference type="PANTHER" id="PTHR47338">
    <property type="entry name" value="ZN(II)2CYS6 TRANSCRIPTION FACTOR (EUROFUNG)-RELATED"/>
    <property type="match status" value="1"/>
</dbReference>
<dbReference type="Pfam" id="PF00172">
    <property type="entry name" value="Zn_clus"/>
    <property type="match status" value="2"/>
</dbReference>
<gene>
    <name evidence="7" type="ORF">MIND_00993500</name>
</gene>
<dbReference type="SUPFAM" id="SSF57701">
    <property type="entry name" value="Zn2/Cys6 DNA-binding domain"/>
    <property type="match status" value="2"/>
</dbReference>
<keyword evidence="3" id="KW-0805">Transcription regulation</keyword>
<dbReference type="CDD" id="cd00067">
    <property type="entry name" value="GAL4"/>
    <property type="match status" value="2"/>
</dbReference>
<dbReference type="OrthoDB" id="2017365at2759"/>
<comment type="caution">
    <text evidence="7">The sequence shown here is derived from an EMBL/GenBank/DDBJ whole genome shotgun (WGS) entry which is preliminary data.</text>
</comment>
<keyword evidence="5" id="KW-0539">Nucleus</keyword>
<sequence>MDTKLAKPISTCARCRAKKIKCDGEQPCGPCSRARIEVDCNYTVVPNLSHGPELRKGAACTACRRKKKKCSGDWPCRTCVASKKEDECKFNDNSQMSFTRALIERTLELEQLLAQAKTAPQPESTYPQGTSVQLDEMFAAHSPPPPTSRMYFDARNISTPSAVGPPPVYMADDSELDYSYQAISPSTSLPPASETLEEKMLRLRKKFLAKRLQFGFVLPAHKFQAIVHGDLSGTVVHPVLVHLCHLWGAMLDYCETHQTWTYATDRNGDEVMHMRLVLGGIEGMLGPPPDLSTRVLVHLSLSLYFFHKQDFQRGQEFLSIAGQAALENDMDLAVLNSTPINDGNSGSGMYSLLPITEADELRSVFSKLIWVGLSSKIVIGTPYDIDQRLVSSFERLLPSKLPNNADINFQRAKSNLLLRRTRQLTTSWSNSQATPTAWFDEYWRLIEQLHGYLGFLNPVQIRVSFMPESHTTDIVLKLCLTMALTSLADLYGVFAPNHPESSSRYRDAVLEIVSISSTFTLEDCYHLDPILPVCWAVATKRILDNTVVYENQQSLIEAIRSCNQNLVRYVPLVADFEANLHIR</sequence>
<evidence type="ECO:0000256" key="4">
    <source>
        <dbReference type="ARBA" id="ARBA00023163"/>
    </source>
</evidence>
<dbReference type="PROSITE" id="PS00463">
    <property type="entry name" value="ZN2_CY6_FUNGAL_1"/>
    <property type="match status" value="2"/>
</dbReference>
<evidence type="ECO:0000256" key="2">
    <source>
        <dbReference type="ARBA" id="ARBA00022723"/>
    </source>
</evidence>
<proteinExistence type="predicted"/>
<dbReference type="GO" id="GO:0000981">
    <property type="term" value="F:DNA-binding transcription factor activity, RNA polymerase II-specific"/>
    <property type="evidence" value="ECO:0007669"/>
    <property type="project" value="InterPro"/>
</dbReference>
<dbReference type="GO" id="GO:0005634">
    <property type="term" value="C:nucleus"/>
    <property type="evidence" value="ECO:0007669"/>
    <property type="project" value="UniProtKB-SubCell"/>
</dbReference>
<dbReference type="GeneID" id="59349055"/>
<accession>A0A8H6S9B3</accession>
<dbReference type="InterPro" id="IPR001138">
    <property type="entry name" value="Zn2Cys6_DnaBD"/>
</dbReference>
<dbReference type="GO" id="GO:0008270">
    <property type="term" value="F:zinc ion binding"/>
    <property type="evidence" value="ECO:0007669"/>
    <property type="project" value="InterPro"/>
</dbReference>
<dbReference type="PANTHER" id="PTHR47338:SF5">
    <property type="entry name" value="ZN(II)2CYS6 TRANSCRIPTION FACTOR (EUROFUNG)"/>
    <property type="match status" value="1"/>
</dbReference>
<dbReference type="AlphaFoldDB" id="A0A8H6S9B3"/>
<evidence type="ECO:0000313" key="8">
    <source>
        <dbReference type="Proteomes" id="UP000636479"/>
    </source>
</evidence>
<comment type="subcellular location">
    <subcellularLocation>
        <location evidence="1">Nucleus</location>
    </subcellularLocation>
</comment>
<dbReference type="Gene3D" id="4.10.240.10">
    <property type="entry name" value="Zn(2)-C6 fungal-type DNA-binding domain"/>
    <property type="match status" value="2"/>
</dbReference>
<dbReference type="RefSeq" id="XP_037215933.1">
    <property type="nucleotide sequence ID" value="XM_037366539.1"/>
</dbReference>
<feature type="domain" description="Zn(2)-C6 fungal-type" evidence="6">
    <location>
        <begin position="59"/>
        <end position="90"/>
    </location>
</feature>
<organism evidence="7 8">
    <name type="scientific">Mycena indigotica</name>
    <dbReference type="NCBI Taxonomy" id="2126181"/>
    <lineage>
        <taxon>Eukaryota</taxon>
        <taxon>Fungi</taxon>
        <taxon>Dikarya</taxon>
        <taxon>Basidiomycota</taxon>
        <taxon>Agaricomycotina</taxon>
        <taxon>Agaricomycetes</taxon>
        <taxon>Agaricomycetidae</taxon>
        <taxon>Agaricales</taxon>
        <taxon>Marasmiineae</taxon>
        <taxon>Mycenaceae</taxon>
        <taxon>Mycena</taxon>
    </lineage>
</organism>
<evidence type="ECO:0000313" key="7">
    <source>
        <dbReference type="EMBL" id="KAF7294570.1"/>
    </source>
</evidence>
<name>A0A8H6S9B3_9AGAR</name>
<keyword evidence="4" id="KW-0804">Transcription</keyword>
<dbReference type="SMART" id="SM00066">
    <property type="entry name" value="GAL4"/>
    <property type="match status" value="2"/>
</dbReference>
<dbReference type="InterPro" id="IPR050815">
    <property type="entry name" value="TF_fung"/>
</dbReference>
<protein>
    <recommendedName>
        <fullName evidence="6">Zn(2)-C6 fungal-type domain-containing protein</fullName>
    </recommendedName>
</protein>
<dbReference type="EMBL" id="JACAZF010000009">
    <property type="protein sequence ID" value="KAF7294570.1"/>
    <property type="molecule type" value="Genomic_DNA"/>
</dbReference>
<keyword evidence="2" id="KW-0479">Metal-binding</keyword>
<keyword evidence="8" id="KW-1185">Reference proteome</keyword>
<dbReference type="InterPro" id="IPR036864">
    <property type="entry name" value="Zn2-C6_fun-type_DNA-bd_sf"/>
</dbReference>
<evidence type="ECO:0000256" key="1">
    <source>
        <dbReference type="ARBA" id="ARBA00004123"/>
    </source>
</evidence>
<evidence type="ECO:0000256" key="5">
    <source>
        <dbReference type="ARBA" id="ARBA00023242"/>
    </source>
</evidence>